<dbReference type="Gene3D" id="2.180.10.10">
    <property type="entry name" value="RHS repeat-associated core"/>
    <property type="match status" value="2"/>
</dbReference>
<proteinExistence type="predicted"/>
<evidence type="ECO:0000313" key="5">
    <source>
        <dbReference type="EMBL" id="GAA4009242.1"/>
    </source>
</evidence>
<dbReference type="NCBIfam" id="TIGR03696">
    <property type="entry name" value="Rhs_assc_core"/>
    <property type="match status" value="1"/>
</dbReference>
<feature type="region of interest" description="Disordered" evidence="2">
    <location>
        <begin position="1695"/>
        <end position="1716"/>
    </location>
</feature>
<dbReference type="InterPro" id="IPR036844">
    <property type="entry name" value="Hint_dom_sf"/>
</dbReference>
<evidence type="ECO:0000256" key="2">
    <source>
        <dbReference type="SAM" id="MobiDB-lite"/>
    </source>
</evidence>
<dbReference type="NCBIfam" id="TIGR01643">
    <property type="entry name" value="YD_repeat_2x"/>
    <property type="match status" value="2"/>
</dbReference>
<dbReference type="CDD" id="cd00081">
    <property type="entry name" value="Hint"/>
    <property type="match status" value="1"/>
</dbReference>
<dbReference type="Proteomes" id="UP001501747">
    <property type="component" value="Unassembled WGS sequence"/>
</dbReference>
<dbReference type="InterPro" id="IPR022385">
    <property type="entry name" value="Rhs_assc_core"/>
</dbReference>
<dbReference type="RefSeq" id="WP_344875857.1">
    <property type="nucleotide sequence ID" value="NZ_BAABAL010000012.1"/>
</dbReference>
<protein>
    <submittedName>
        <fullName evidence="5">RHS repeat-associated core domain-containing protein</fullName>
    </submittedName>
</protein>
<evidence type="ECO:0000256" key="3">
    <source>
        <dbReference type="SAM" id="SignalP"/>
    </source>
</evidence>
<dbReference type="InterPro" id="IPR006530">
    <property type="entry name" value="YD"/>
</dbReference>
<feature type="compositionally biased region" description="Basic and acidic residues" evidence="2">
    <location>
        <begin position="791"/>
        <end position="805"/>
    </location>
</feature>
<evidence type="ECO:0000259" key="4">
    <source>
        <dbReference type="SMART" id="SM00306"/>
    </source>
</evidence>
<name>A0ABP7SAR2_9PSEU</name>
<reference evidence="6" key="1">
    <citation type="journal article" date="2019" name="Int. J. Syst. Evol. Microbiol.">
        <title>The Global Catalogue of Microorganisms (GCM) 10K type strain sequencing project: providing services to taxonomists for standard genome sequencing and annotation.</title>
        <authorList>
            <consortium name="The Broad Institute Genomics Platform"/>
            <consortium name="The Broad Institute Genome Sequencing Center for Infectious Disease"/>
            <person name="Wu L."/>
            <person name="Ma J."/>
        </authorList>
    </citation>
    <scope>NUCLEOTIDE SEQUENCE [LARGE SCALE GENOMIC DNA]</scope>
    <source>
        <strain evidence="6">JCM 17342</strain>
    </source>
</reference>
<keyword evidence="1" id="KW-0677">Repeat</keyword>
<dbReference type="SMART" id="SM00306">
    <property type="entry name" value="HintN"/>
    <property type="match status" value="1"/>
</dbReference>
<feature type="compositionally biased region" description="Basic and acidic residues" evidence="2">
    <location>
        <begin position="2120"/>
        <end position="2137"/>
    </location>
</feature>
<dbReference type="InterPro" id="IPR056823">
    <property type="entry name" value="TEN-like_YD-shell"/>
</dbReference>
<feature type="region of interest" description="Disordered" evidence="2">
    <location>
        <begin position="2119"/>
        <end position="2167"/>
    </location>
</feature>
<dbReference type="PANTHER" id="PTHR32305">
    <property type="match status" value="1"/>
</dbReference>
<feature type="region of interest" description="Disordered" evidence="2">
    <location>
        <begin position="783"/>
        <end position="805"/>
    </location>
</feature>
<dbReference type="Pfam" id="PF25023">
    <property type="entry name" value="TEN_YD-shell"/>
    <property type="match status" value="1"/>
</dbReference>
<dbReference type="InterPro" id="IPR003587">
    <property type="entry name" value="Hint_dom_N"/>
</dbReference>
<dbReference type="NCBIfam" id="TIGR01443">
    <property type="entry name" value="intein_Cterm"/>
    <property type="match status" value="1"/>
</dbReference>
<dbReference type="PROSITE" id="PS50818">
    <property type="entry name" value="INTEIN_C_TER"/>
    <property type="match status" value="1"/>
</dbReference>
<organism evidence="5 6">
    <name type="scientific">Allokutzneria multivorans</name>
    <dbReference type="NCBI Taxonomy" id="1142134"/>
    <lineage>
        <taxon>Bacteria</taxon>
        <taxon>Bacillati</taxon>
        <taxon>Actinomycetota</taxon>
        <taxon>Actinomycetes</taxon>
        <taxon>Pseudonocardiales</taxon>
        <taxon>Pseudonocardiaceae</taxon>
        <taxon>Allokutzneria</taxon>
    </lineage>
</organism>
<feature type="signal peptide" evidence="3">
    <location>
        <begin position="1"/>
        <end position="33"/>
    </location>
</feature>
<dbReference type="PANTHER" id="PTHR32305:SF17">
    <property type="entry name" value="TRNA NUCLEASE WAPA"/>
    <property type="match status" value="1"/>
</dbReference>
<keyword evidence="6" id="KW-1185">Reference proteome</keyword>
<feature type="region of interest" description="Disordered" evidence="2">
    <location>
        <begin position="88"/>
        <end position="121"/>
    </location>
</feature>
<comment type="caution">
    <text evidence="5">The sequence shown here is derived from an EMBL/GenBank/DDBJ whole genome shotgun (WGS) entry which is preliminary data.</text>
</comment>
<dbReference type="Pfam" id="PF05593">
    <property type="entry name" value="RHS_repeat"/>
    <property type="match status" value="1"/>
</dbReference>
<dbReference type="InterPro" id="IPR050708">
    <property type="entry name" value="T6SS_VgrG/RHS"/>
</dbReference>
<accession>A0ABP7SAR2</accession>
<sequence>MNSSLRRGLRTFALAVTASIVVSGVALTPQALSAPNRTVELQKERNVPGTPVPVPPLPSNELQPLLDRKAVASAWPAAAKAEVDLGAQPQAPGAQLRQAARTPVSVGRPEAARARQQNGGKVQVETFDQKKAAAAGVAGTLVRVSGVDGPLSVRLDYKAFENALGGAYGTRLSFQKLPDCALTTPEKAECRVGTPLRTDNNATKRTITTEVPSAAGAGVVLAAAAAGSGSGGTYEATPLSPAGSWSAGGSSGDFSYSYPFRLPPAPGGKGPAVSLGYSSGSVDGRTSSTNNQASVIGDGWEMSAGGSIERRYKGCAQDLGGNQGQTKTGDLCWATDNATLSLGGTTSELVKISDTVWRPKRDDGSRVEKIFGGVNGDDNGEHWKVTTTDGTQYFLGMNRLPGWTEGKPETRSTWSVPVYGNNANEPCNKAAFADSWCNQAWRWNLDHVVDPKGNVTTYYYEPEDNHYGRNAKPGDATAYTRGGVLARIEYGLRSEAVYGAAPNQVRFEHAERCLPNGEMRCEPGQLNKDTAKSWPDVPFDRLCAAGEQCTNRLAPSFFSRKRLTKVVTEIRRDNTGDPLKWHAVDSWTLRQFFPTTTDGLDPALWLAGITRTGHVGGSASVPELVFHGVAMPNRVDAKEGLAPIERPRLRRIINEAGGYTEIGYTEPECRRDGKMPPNAEYNTMRCYPMYWTPEHAPEPILDWFHKYVVRVVVEGDRTGASALKKMHYEYHEGAAWHFDENEFAEMRHRTYSSWRGYRWVRTWTGEPGKTLSLTDTRYMRGMDGDPLPGGGKREASVPDADGGKLRDHERLQGFVRETVQYDKGKIVSGSINDPKVQGPTATNGDKQAFLLGTESVRGRTLLENGKYRRTQVSTEFNQQGIATKVDDAGDVDVVGDEKCTRTTHARNEGAWMLNYASQVRTLALACSKGEGTTADVITDVRSLYDNKEFGTPPTRGEVTTAQRWTKDGYQDVARTTYDSYGRAVEAVDAANAKTTTAFVPATGFSARTVTTTNPRGHVSVNTVEPAWAQPVTEVGPNGERVDIDYDPLGRTARVWAPGRSKAKQTASREFVYTYATDKPVVVATKVLREDNSYATSYALYDGLMRLRQNQTPTVRGGRLITDSIYDDRGLVAKANAAYYNEENPKPELLGVLDNNLPNQTVTQYDEMARPTKAAYRKLGVEQWATTTAYGGDRTHITPPAGDTPMTVVTNAQGQATERQQYQGKTPTGPADVTKYGYDRFGRLEVITDPAGGQWRYEYDELGRKRKDIDRDKGATTYTYDALDQVKTTTDARSQTLTYEYDDLRRKTAVFEGKTKLTEWTYDTLKKGLPTSSTRFVNGHAYTESVTAYDAQNRPEARQVVVPQAEGKLAGTYTFGTKYTPNTGLALSSTLPAAGGLAEEEVKYEHNELGQLTKTAGLSIYGQEHLYTKYGETLKVFIGEGDKLVERINFYEEGTRRLETEMGNRLSGDLWRVYERTYSYDPAGNVTRLTDKGEQRATDTQCFRYDHLRRLTKAFTPSTTDCAPDPAVSTLGGPAPYWVDFGYDKLGNRKTETKHTAQGDTTRTYEYPKLGEPQPQSLRAVTQKGPAGESRDEFGYNANGETTTRKVAGDTQKLDWNSEGRLAKVTHANGQTSEYVYGADGSRLLKREPKSTVLYLGGTELVLDKDLDVVRGKRYYAHGGETVALRTSWGGLTLLTDDHQGTPKEAHGKDTEPPARRYHDPFGGVRGGSGTWPDDKGFVGGTQDTTGLTHLGAREYDPANGRFLSVDPVMDLADPQQTNGYSYANNSPITMSDPDGLRPMQMCIDDRCQHVVIPAPGGDHLERMPDGSRYLHGKDGRSRRLSGPTQDVSDHVAAALAREGASRAEYERARALAASKKGWWDVVLDHAGDIVGDLIGINDVKSCFTGGDIFACFGLIPWGRLFKVIGSAGRIASAIAAANRWIDEVAAARATLRRLDSIVENARRNEPPCNSFAPGTLVLMANGSRKPIEHVKLGDQVLATDPVTGETGPRAVVATIIGAGTKQLVELTVGSGPAMSSITATAGHPFWNAKTSQWEDAGDLGPGDALLTPSRDVVPVSVVRQRTAEQQVFNLTVEGVHTYYVLAGSAALLAHNCGEQVYEAGGKHGPDARHSSRGENSAEPRNGQGALDNSVQIKSASPRRIGVDPSTGDTVILDRTRVVPCGCTTPGGSNEVFHGHVRTNVKSDPGMAKAQSALRKAVRAGQVWIP</sequence>
<dbReference type="CDD" id="cd20695">
    <property type="entry name" value="CdiA-CT_5T87E_Ct"/>
    <property type="match status" value="1"/>
</dbReference>
<evidence type="ECO:0000256" key="1">
    <source>
        <dbReference type="ARBA" id="ARBA00022737"/>
    </source>
</evidence>
<feature type="region of interest" description="Disordered" evidence="2">
    <location>
        <begin position="1551"/>
        <end position="1609"/>
    </location>
</feature>
<feature type="domain" description="Hint" evidence="4">
    <location>
        <begin position="1968"/>
        <end position="2069"/>
    </location>
</feature>
<gene>
    <name evidence="5" type="ORF">GCM10022247_34190</name>
</gene>
<dbReference type="Gene3D" id="2.170.16.10">
    <property type="entry name" value="Hedgehog/Intein (Hint) domain"/>
    <property type="match status" value="1"/>
</dbReference>
<dbReference type="SUPFAM" id="SSF51294">
    <property type="entry name" value="Hedgehog/intein (Hint) domain"/>
    <property type="match status" value="1"/>
</dbReference>
<dbReference type="EMBL" id="BAABAL010000012">
    <property type="protein sequence ID" value="GAA4009242.1"/>
    <property type="molecule type" value="Genomic_DNA"/>
</dbReference>
<dbReference type="InterPro" id="IPR030934">
    <property type="entry name" value="Intein_C"/>
</dbReference>
<feature type="chain" id="PRO_5045083186" evidence="3">
    <location>
        <begin position="34"/>
        <end position="2225"/>
    </location>
</feature>
<keyword evidence="3" id="KW-0732">Signal</keyword>
<dbReference type="InterPro" id="IPR031325">
    <property type="entry name" value="RHS_repeat"/>
</dbReference>
<evidence type="ECO:0000313" key="6">
    <source>
        <dbReference type="Proteomes" id="UP001501747"/>
    </source>
</evidence>
<dbReference type="Pfam" id="PF07591">
    <property type="entry name" value="PT-HINT"/>
    <property type="match status" value="1"/>
</dbReference>